<organism evidence="1 2">
    <name type="scientific">Palleronia aestuarii</name>
    <dbReference type="NCBI Taxonomy" id="568105"/>
    <lineage>
        <taxon>Bacteria</taxon>
        <taxon>Pseudomonadati</taxon>
        <taxon>Pseudomonadota</taxon>
        <taxon>Alphaproteobacteria</taxon>
        <taxon>Rhodobacterales</taxon>
        <taxon>Roseobacteraceae</taxon>
        <taxon>Palleronia</taxon>
    </lineage>
</organism>
<dbReference type="EMBL" id="QKZL01000012">
    <property type="protein sequence ID" value="PZX14866.1"/>
    <property type="molecule type" value="Genomic_DNA"/>
</dbReference>
<dbReference type="AlphaFoldDB" id="A0A2W7NNQ9"/>
<comment type="caution">
    <text evidence="1">The sequence shown here is derived from an EMBL/GenBank/DDBJ whole genome shotgun (WGS) entry which is preliminary data.</text>
</comment>
<evidence type="ECO:0000313" key="2">
    <source>
        <dbReference type="Proteomes" id="UP000248916"/>
    </source>
</evidence>
<keyword evidence="2" id="KW-1185">Reference proteome</keyword>
<accession>A0A2W7NNQ9</accession>
<dbReference type="Proteomes" id="UP000248916">
    <property type="component" value="Unassembled WGS sequence"/>
</dbReference>
<proteinExistence type="predicted"/>
<name>A0A2W7NNQ9_9RHOB</name>
<evidence type="ECO:0000313" key="1">
    <source>
        <dbReference type="EMBL" id="PZX14866.1"/>
    </source>
</evidence>
<protein>
    <submittedName>
        <fullName evidence="1">Uncharacterized protein</fullName>
    </submittedName>
</protein>
<sequence>MLYNRWKRWSDMGVFAKIMDGLAADSPERKTIMIEVSRGTPCVREILRKYPKVHCTASKLRLKKGGVAG</sequence>
<reference evidence="1 2" key="1">
    <citation type="submission" date="2018-06" db="EMBL/GenBank/DDBJ databases">
        <title>Genomic Encyclopedia of Archaeal and Bacterial Type Strains, Phase II (KMG-II): from individual species to whole genera.</title>
        <authorList>
            <person name="Goeker M."/>
        </authorList>
    </citation>
    <scope>NUCLEOTIDE SEQUENCE [LARGE SCALE GENOMIC DNA]</scope>
    <source>
        <strain evidence="1 2">DSM 22009</strain>
    </source>
</reference>
<gene>
    <name evidence="1" type="ORF">LX81_02717</name>
</gene>